<evidence type="ECO:0000256" key="9">
    <source>
        <dbReference type="ARBA" id="ARBA00023027"/>
    </source>
</evidence>
<dbReference type="EMBL" id="CAJGYM010000144">
    <property type="protein sequence ID" value="CAD6198925.1"/>
    <property type="molecule type" value="Genomic_DNA"/>
</dbReference>
<dbReference type="InterPro" id="IPR036291">
    <property type="entry name" value="NAD(P)-bd_dom_sf"/>
</dbReference>
<comment type="cofactor">
    <cofactor evidence="1 11">
        <name>Zn(2+)</name>
        <dbReference type="ChEBI" id="CHEBI:29105"/>
    </cofactor>
</comment>
<evidence type="ECO:0000256" key="11">
    <source>
        <dbReference type="RuleBase" id="RU361277"/>
    </source>
</evidence>
<dbReference type="GO" id="GO:0005737">
    <property type="term" value="C:cytoplasm"/>
    <property type="evidence" value="ECO:0007669"/>
    <property type="project" value="TreeGrafter"/>
</dbReference>
<dbReference type="GO" id="GO:0008374">
    <property type="term" value="F:O-acyltransferase activity"/>
    <property type="evidence" value="ECO:0007669"/>
    <property type="project" value="InterPro"/>
</dbReference>
<dbReference type="AlphaFoldDB" id="A0A8S1HX57"/>
<sequence>MPEFLGIEWVDIFSSWERKRGYLAVIYHFGVVFVLSLFGFLIPLYLFFTFQWPLLALYAAWYYYDRKSPQKGGYDCSFLKDLTINKWFVDYFPIRLHKTEDFPPDKFPGIKFNICTLKMNFHFLQALRREILLAMGFIDCSKESIEYVLDGCGEKGRAVILVPGGAEEALQAHPGKHELTLKKRKGFAREALITGAHLVPVYSFGENDVFRQVPNPAGSKTSPISSPHKKITRCFVSNFPRQGISSDEDWLAAYEKTDKYSRWSPDSSRKSGQPNVELFLTTLVITSAFATVIMISTSYRAMGRTLFCAYRQNQACGNFVRYLASIPKTQRALYFEKYNGPLEVKKVPVPKPADDELLVRIKYSGICHTDLHVWLGDMAAFTKEKLVGGHEGAGEVVQVGSKVQGWKKGDLAGVKLFNFNCLTCEFCKSGVEPCCPDLQSYGFTRDGTFQEYVVVRGVDAARIAPSTDMAQAAPILCGGVTVYKALKEARIQAGQIVALTGAGGGLGSLAIQYAKAMGFRVLALDHADKKDHCLKLGAEWFVDGFQDGKKIINKVKEITKGGPHAVVSLAVAKSPMEQALEYIRKNGTVVYVGLPKDSKVTFDTSPFIFNANKIVGSIVGNRLDVDEALEFVTRGVVKVPLELIKLEDTERIYRQMLDGTIKSRAVIDFSL</sequence>
<dbReference type="EC" id="1.1.1.1" evidence="4"/>
<comment type="similarity">
    <text evidence="3 11">Belongs to the zinc-containing alcohol dehydrogenase family.</text>
</comment>
<evidence type="ECO:0000256" key="5">
    <source>
        <dbReference type="ARBA" id="ARBA00022679"/>
    </source>
</evidence>
<evidence type="ECO:0000256" key="10">
    <source>
        <dbReference type="ARBA" id="ARBA00023315"/>
    </source>
</evidence>
<dbReference type="CDD" id="cd08297">
    <property type="entry name" value="CAD3"/>
    <property type="match status" value="1"/>
</dbReference>
<dbReference type="PROSITE" id="PS00059">
    <property type="entry name" value="ADH_ZINC"/>
    <property type="match status" value="1"/>
</dbReference>
<evidence type="ECO:0000256" key="7">
    <source>
        <dbReference type="ARBA" id="ARBA00022833"/>
    </source>
</evidence>
<dbReference type="SMART" id="SM00829">
    <property type="entry name" value="PKS_ER"/>
    <property type="match status" value="1"/>
</dbReference>
<feature type="transmembrane region" description="Helical" evidence="12">
    <location>
        <begin position="21"/>
        <end position="38"/>
    </location>
</feature>
<keyword evidence="12" id="KW-1133">Transmembrane helix</keyword>
<dbReference type="OrthoDB" id="1879366at2759"/>
<dbReference type="Pfam" id="PF00107">
    <property type="entry name" value="ADH_zinc_N"/>
    <property type="match status" value="1"/>
</dbReference>
<dbReference type="InterPro" id="IPR011032">
    <property type="entry name" value="GroES-like_sf"/>
</dbReference>
<evidence type="ECO:0000256" key="12">
    <source>
        <dbReference type="SAM" id="Phobius"/>
    </source>
</evidence>
<dbReference type="PANTHER" id="PTHR42940">
    <property type="entry name" value="ALCOHOL DEHYDROGENASE 1-RELATED"/>
    <property type="match status" value="1"/>
</dbReference>
<proteinExistence type="inferred from homology"/>
<keyword evidence="5" id="KW-0808">Transferase</keyword>
<dbReference type="PANTHER" id="PTHR42940:SF3">
    <property type="entry name" value="ALCOHOL DEHYDROGENASE 1-RELATED"/>
    <property type="match status" value="1"/>
</dbReference>
<dbReference type="Pfam" id="PF08240">
    <property type="entry name" value="ADH_N"/>
    <property type="match status" value="1"/>
</dbReference>
<evidence type="ECO:0000313" key="14">
    <source>
        <dbReference type="EMBL" id="CAD6198925.1"/>
    </source>
</evidence>
<dbReference type="Pfam" id="PF03982">
    <property type="entry name" value="DAGAT"/>
    <property type="match status" value="1"/>
</dbReference>
<evidence type="ECO:0000256" key="1">
    <source>
        <dbReference type="ARBA" id="ARBA00001947"/>
    </source>
</evidence>
<keyword evidence="6 11" id="KW-0479">Metal-binding</keyword>
<evidence type="ECO:0000256" key="8">
    <source>
        <dbReference type="ARBA" id="ARBA00023002"/>
    </source>
</evidence>
<comment type="caution">
    <text evidence="14">The sequence shown here is derived from an EMBL/GenBank/DDBJ whole genome shotgun (WGS) entry which is preliminary data.</text>
</comment>
<dbReference type="SUPFAM" id="SSF51735">
    <property type="entry name" value="NAD(P)-binding Rossmann-fold domains"/>
    <property type="match status" value="1"/>
</dbReference>
<dbReference type="InterPro" id="IPR002328">
    <property type="entry name" value="ADH_Zn_CS"/>
</dbReference>
<feature type="transmembrane region" description="Helical" evidence="12">
    <location>
        <begin position="44"/>
        <end position="64"/>
    </location>
</feature>
<evidence type="ECO:0000256" key="3">
    <source>
        <dbReference type="ARBA" id="ARBA00008072"/>
    </source>
</evidence>
<keyword evidence="8" id="KW-0560">Oxidoreductase</keyword>
<dbReference type="Gene3D" id="3.90.180.10">
    <property type="entry name" value="Medium-chain alcohol dehydrogenases, catalytic domain"/>
    <property type="match status" value="1"/>
</dbReference>
<keyword evidence="10" id="KW-0012">Acyltransferase</keyword>
<keyword evidence="9" id="KW-0520">NAD</keyword>
<evidence type="ECO:0000313" key="15">
    <source>
        <dbReference type="Proteomes" id="UP000835052"/>
    </source>
</evidence>
<keyword evidence="12" id="KW-0472">Membrane</keyword>
<dbReference type="FunFam" id="3.40.50.720:FF:000039">
    <property type="entry name" value="Alcohol dehydrogenase AdhP"/>
    <property type="match status" value="1"/>
</dbReference>
<dbReference type="Proteomes" id="UP000835052">
    <property type="component" value="Unassembled WGS sequence"/>
</dbReference>
<keyword evidence="12" id="KW-0812">Transmembrane</keyword>
<protein>
    <recommendedName>
        <fullName evidence="4">alcohol dehydrogenase</fullName>
        <ecNumber evidence="4">1.1.1.1</ecNumber>
    </recommendedName>
</protein>
<evidence type="ECO:0000259" key="13">
    <source>
        <dbReference type="SMART" id="SM00829"/>
    </source>
</evidence>
<dbReference type="SUPFAM" id="SSF50129">
    <property type="entry name" value="GroES-like"/>
    <property type="match status" value="1"/>
</dbReference>
<dbReference type="GO" id="GO:0008270">
    <property type="term" value="F:zinc ion binding"/>
    <property type="evidence" value="ECO:0007669"/>
    <property type="project" value="InterPro"/>
</dbReference>
<dbReference type="InterPro" id="IPR013154">
    <property type="entry name" value="ADH-like_N"/>
</dbReference>
<evidence type="ECO:0000256" key="2">
    <source>
        <dbReference type="ARBA" id="ARBA00005420"/>
    </source>
</evidence>
<dbReference type="GO" id="GO:0004022">
    <property type="term" value="F:alcohol dehydrogenase (NAD+) activity"/>
    <property type="evidence" value="ECO:0007669"/>
    <property type="project" value="UniProtKB-EC"/>
</dbReference>
<accession>A0A8S1HX57</accession>
<comment type="similarity">
    <text evidence="2">Belongs to the diacylglycerol acyltransferase family.</text>
</comment>
<gene>
    <name evidence="14" type="ORF">CAUJ_LOCUS14830</name>
</gene>
<keyword evidence="15" id="KW-1185">Reference proteome</keyword>
<evidence type="ECO:0000256" key="6">
    <source>
        <dbReference type="ARBA" id="ARBA00022723"/>
    </source>
</evidence>
<organism evidence="14 15">
    <name type="scientific">Caenorhabditis auriculariae</name>
    <dbReference type="NCBI Taxonomy" id="2777116"/>
    <lineage>
        <taxon>Eukaryota</taxon>
        <taxon>Metazoa</taxon>
        <taxon>Ecdysozoa</taxon>
        <taxon>Nematoda</taxon>
        <taxon>Chromadorea</taxon>
        <taxon>Rhabditida</taxon>
        <taxon>Rhabditina</taxon>
        <taxon>Rhabditomorpha</taxon>
        <taxon>Rhabditoidea</taxon>
        <taxon>Rhabditidae</taxon>
        <taxon>Peloderinae</taxon>
        <taxon>Caenorhabditis</taxon>
    </lineage>
</organism>
<reference evidence="14" key="1">
    <citation type="submission" date="2020-10" db="EMBL/GenBank/DDBJ databases">
        <authorList>
            <person name="Kikuchi T."/>
        </authorList>
    </citation>
    <scope>NUCLEOTIDE SEQUENCE</scope>
    <source>
        <strain evidence="14">NKZ352</strain>
    </source>
</reference>
<keyword evidence="7 11" id="KW-0862">Zinc</keyword>
<evidence type="ECO:0000256" key="4">
    <source>
        <dbReference type="ARBA" id="ARBA00013190"/>
    </source>
</evidence>
<dbReference type="InterPro" id="IPR020843">
    <property type="entry name" value="ER"/>
</dbReference>
<dbReference type="Gene3D" id="3.40.50.720">
    <property type="entry name" value="NAD(P)-binding Rossmann-like Domain"/>
    <property type="match status" value="1"/>
</dbReference>
<feature type="transmembrane region" description="Helical" evidence="12">
    <location>
        <begin position="278"/>
        <end position="299"/>
    </location>
</feature>
<dbReference type="InterPro" id="IPR007130">
    <property type="entry name" value="DAGAT"/>
</dbReference>
<dbReference type="InterPro" id="IPR013149">
    <property type="entry name" value="ADH-like_C"/>
</dbReference>
<feature type="domain" description="Enoyl reductase (ER)" evidence="13">
    <location>
        <begin position="340"/>
        <end position="667"/>
    </location>
</feature>
<name>A0A8S1HX57_9PELO</name>